<dbReference type="AlphaFoldDB" id="A0A1W1EL49"/>
<gene>
    <name evidence="2" type="ORF">MNB_SV-15-158</name>
</gene>
<reference evidence="2" key="1">
    <citation type="submission" date="2016-10" db="EMBL/GenBank/DDBJ databases">
        <authorList>
            <person name="de Groot N.N."/>
        </authorList>
    </citation>
    <scope>NUCLEOTIDE SEQUENCE</scope>
</reference>
<name>A0A1W1EL49_9ZZZZ</name>
<protein>
    <recommendedName>
        <fullName evidence="3">Tetratricopeptide repeat-like domain-containing protein</fullName>
    </recommendedName>
</protein>
<organism evidence="2">
    <name type="scientific">hydrothermal vent metagenome</name>
    <dbReference type="NCBI Taxonomy" id="652676"/>
    <lineage>
        <taxon>unclassified sequences</taxon>
        <taxon>metagenomes</taxon>
        <taxon>ecological metagenomes</taxon>
    </lineage>
</organism>
<accession>A0A1W1EL49</accession>
<keyword evidence="1" id="KW-0812">Transmembrane</keyword>
<keyword evidence="1" id="KW-1133">Transmembrane helix</keyword>
<evidence type="ECO:0000256" key="1">
    <source>
        <dbReference type="SAM" id="Phobius"/>
    </source>
</evidence>
<feature type="transmembrane region" description="Helical" evidence="1">
    <location>
        <begin position="38"/>
        <end position="59"/>
    </location>
</feature>
<proteinExistence type="predicted"/>
<evidence type="ECO:0000313" key="2">
    <source>
        <dbReference type="EMBL" id="SHO81611.1"/>
    </source>
</evidence>
<keyword evidence="1" id="KW-0472">Membrane</keyword>
<sequence>MSFKDDVKFVKDELSSDEKVLEGAFKLEKLYKKHKIKIWAFLAVIVMTFGGNAINNYMIQSSLESANSSLLALEKNSNNKEALANLKIKNPKLYELFLYSNAVKSKDSKSLSELSNSKNPMIADISRYHNNIISNKVGNSKYYKDLSTIEEAYEFINANDNQKAVDKLSFIEPNSPLANLAVILKHQTIEVAK</sequence>
<dbReference type="EMBL" id="FRYL01000044">
    <property type="protein sequence ID" value="SHO81611.1"/>
    <property type="molecule type" value="Genomic_DNA"/>
</dbReference>
<evidence type="ECO:0008006" key="3">
    <source>
        <dbReference type="Google" id="ProtNLM"/>
    </source>
</evidence>